<evidence type="ECO:0000256" key="1">
    <source>
        <dbReference type="SAM" id="MobiDB-lite"/>
    </source>
</evidence>
<feature type="region of interest" description="Disordered" evidence="1">
    <location>
        <begin position="57"/>
        <end position="77"/>
    </location>
</feature>
<evidence type="ECO:0000313" key="3">
    <source>
        <dbReference type="Proteomes" id="UP000241158"/>
    </source>
</evidence>
<feature type="compositionally biased region" description="Basic and acidic residues" evidence="1">
    <location>
        <begin position="67"/>
        <end position="77"/>
    </location>
</feature>
<organism evidence="2 3">
    <name type="scientific">Phyllobacterium endophyticum</name>
    <dbReference type="NCBI Taxonomy" id="1149773"/>
    <lineage>
        <taxon>Bacteria</taxon>
        <taxon>Pseudomonadati</taxon>
        <taxon>Pseudomonadota</taxon>
        <taxon>Alphaproteobacteria</taxon>
        <taxon>Hyphomicrobiales</taxon>
        <taxon>Phyllobacteriaceae</taxon>
        <taxon>Phyllobacterium</taxon>
    </lineage>
</organism>
<reference evidence="3" key="1">
    <citation type="submission" date="2017-11" db="EMBL/GenBank/DDBJ databases">
        <authorList>
            <person name="Kuznetsova I."/>
            <person name="Sazanova A."/>
            <person name="Chirak E."/>
            <person name="Safronova V."/>
            <person name="Willems A."/>
        </authorList>
    </citation>
    <scope>NUCLEOTIDE SEQUENCE [LARGE SCALE GENOMIC DNA]</scope>
    <source>
        <strain evidence="3">PEPV15</strain>
    </source>
</reference>
<dbReference type="AlphaFoldDB" id="A0A2P7B044"/>
<dbReference type="Proteomes" id="UP000241158">
    <property type="component" value="Unassembled WGS sequence"/>
</dbReference>
<accession>A0A2P7B044</accession>
<sequence>MIIGGSHRIIEFPLQLLVDCRLHSFLIQGRRVRISRRHKETIGDFYDHGLSGMQGAGIKGHGHCRHRAENYDGGRKY</sequence>
<evidence type="ECO:0000313" key="2">
    <source>
        <dbReference type="EMBL" id="PSH59833.1"/>
    </source>
</evidence>
<keyword evidence="3" id="KW-1185">Reference proteome</keyword>
<comment type="caution">
    <text evidence="2">The sequence shown here is derived from an EMBL/GenBank/DDBJ whole genome shotgun (WGS) entry which is preliminary data.</text>
</comment>
<protein>
    <submittedName>
        <fullName evidence="2">Uncharacterized protein</fullName>
    </submittedName>
</protein>
<proteinExistence type="predicted"/>
<gene>
    <name evidence="2" type="ORF">CU100_03485</name>
</gene>
<dbReference type="EMBL" id="PGGN01000001">
    <property type="protein sequence ID" value="PSH59833.1"/>
    <property type="molecule type" value="Genomic_DNA"/>
</dbReference>
<name>A0A2P7B044_9HYPH</name>